<evidence type="ECO:0008006" key="4">
    <source>
        <dbReference type="Google" id="ProtNLM"/>
    </source>
</evidence>
<evidence type="ECO:0000313" key="2">
    <source>
        <dbReference type="EMBL" id="GAL86179.1"/>
    </source>
</evidence>
<dbReference type="eggNOG" id="COG3637">
    <property type="taxonomic scope" value="Bacteria"/>
</dbReference>
<evidence type="ECO:0000256" key="1">
    <source>
        <dbReference type="SAM" id="SignalP"/>
    </source>
</evidence>
<feature type="signal peptide" evidence="1">
    <location>
        <begin position="1"/>
        <end position="18"/>
    </location>
</feature>
<name>A0A098LI77_9BACT</name>
<dbReference type="Proteomes" id="UP000030185">
    <property type="component" value="Unassembled WGS sequence"/>
</dbReference>
<sequence length="289" mass="32218">MKVYLLVGVLFFNLSVFGQDSEGTKINNNKDKKSTYVSFSAGYGFGIGIGSNRQIQQSPYSSKVSYNLHSYGKGFNISAALGMMFSKNIGGEVNLGYHFGGPNRVNNIWSFDTSTVQRIDENATFRANYLIVNPNLVISASSSKIVEPYVKLGPSVVFAKAKSSYENKFRFTDGIRGTQLIEWEWTGGFGIGFSTSAGIKIKTPTERVVFVMEVAYNSLSFDFKKGKMVDISYYNMYSNQIRTVSDNEVIMVSEVDEKAVQNPNKPSQVLNYKSNADNISFNLGWYIKL</sequence>
<dbReference type="STRING" id="153721.MYP_3408"/>
<comment type="caution">
    <text evidence="2">The sequence shown here is derived from an EMBL/GenBank/DDBJ whole genome shotgun (WGS) entry which is preliminary data.</text>
</comment>
<dbReference type="OrthoDB" id="1322659at2"/>
<dbReference type="AlphaFoldDB" id="A0A098LI77"/>
<organism evidence="2 3">
    <name type="scientific">Sporocytophaga myxococcoides</name>
    <dbReference type="NCBI Taxonomy" id="153721"/>
    <lineage>
        <taxon>Bacteria</taxon>
        <taxon>Pseudomonadati</taxon>
        <taxon>Bacteroidota</taxon>
        <taxon>Cytophagia</taxon>
        <taxon>Cytophagales</taxon>
        <taxon>Cytophagaceae</taxon>
        <taxon>Sporocytophaga</taxon>
    </lineage>
</organism>
<dbReference type="EMBL" id="BBLT01000007">
    <property type="protein sequence ID" value="GAL86179.1"/>
    <property type="molecule type" value="Genomic_DNA"/>
</dbReference>
<evidence type="ECO:0000313" key="3">
    <source>
        <dbReference type="Proteomes" id="UP000030185"/>
    </source>
</evidence>
<reference evidence="2 3" key="1">
    <citation type="submission" date="2014-09" db="EMBL/GenBank/DDBJ databases">
        <title>Sporocytophaga myxococcoides PG-01 genome sequencing.</title>
        <authorList>
            <person name="Liu L."/>
            <person name="Gao P.J."/>
            <person name="Chen G.J."/>
            <person name="Wang L.S."/>
        </authorList>
    </citation>
    <scope>NUCLEOTIDE SEQUENCE [LARGE SCALE GENOMIC DNA]</scope>
    <source>
        <strain evidence="2 3">PG-01</strain>
    </source>
</reference>
<keyword evidence="3" id="KW-1185">Reference proteome</keyword>
<protein>
    <recommendedName>
        <fullName evidence="4">Outer membrane protein beta-barrel domain-containing protein</fullName>
    </recommendedName>
</protein>
<keyword evidence="1" id="KW-0732">Signal</keyword>
<proteinExistence type="predicted"/>
<dbReference type="RefSeq" id="WP_045465686.1">
    <property type="nucleotide sequence ID" value="NZ_BBLT01000007.1"/>
</dbReference>
<feature type="chain" id="PRO_5001937490" description="Outer membrane protein beta-barrel domain-containing protein" evidence="1">
    <location>
        <begin position="19"/>
        <end position="289"/>
    </location>
</feature>
<gene>
    <name evidence="2" type="ORF">MYP_3408</name>
</gene>
<accession>A0A098LI77</accession>